<protein>
    <submittedName>
        <fullName evidence="2">Alpha/beta fold hydrolase</fullName>
    </submittedName>
</protein>
<dbReference type="Proteomes" id="UP000295334">
    <property type="component" value="Unassembled WGS sequence"/>
</dbReference>
<dbReference type="OrthoDB" id="9777090at2"/>
<dbReference type="GO" id="GO:0016787">
    <property type="term" value="F:hydrolase activity"/>
    <property type="evidence" value="ECO:0007669"/>
    <property type="project" value="UniProtKB-KW"/>
</dbReference>
<gene>
    <name evidence="2" type="ORF">EPD60_12640</name>
</gene>
<name>A0A4R1B8E1_9BACT</name>
<dbReference type="EMBL" id="SJZI01000046">
    <property type="protein sequence ID" value="TCJ13238.1"/>
    <property type="molecule type" value="Genomic_DNA"/>
</dbReference>
<organism evidence="2 3">
    <name type="scientific">Flaviaesturariibacter flavus</name>
    <dbReference type="NCBI Taxonomy" id="2502780"/>
    <lineage>
        <taxon>Bacteria</taxon>
        <taxon>Pseudomonadati</taxon>
        <taxon>Bacteroidota</taxon>
        <taxon>Chitinophagia</taxon>
        <taxon>Chitinophagales</taxon>
        <taxon>Chitinophagaceae</taxon>
        <taxon>Flaviaestuariibacter</taxon>
    </lineage>
</organism>
<dbReference type="InterPro" id="IPR022742">
    <property type="entry name" value="Hydrolase_4"/>
</dbReference>
<sequence length="315" mass="34836">MRRRLLRRTGIALLLLFVLLNLVAAMHAWRFTHFQEGAVAKTPERGLSFTQKLGVLFLGAHNPRPRNMAVPDTAFQRVQILSDAALEAWWVPVARPRGSVLLCHGYGGSKGGMTDKAAAFRAMGFSTLLLDFRGAGGSPGNQCTIGWSEAVEVRDAARWMRRQQPGPIVLFGTSMGAAAIMRALATDSLGAAAIIVECPFGTMTQTVKNRFRTQGVPAFPMAYLLLFWGGAENGFNAFAHNPEDYAAHIRTPTLLLWGDKDEKVTREETEAIFGRLAGPKELHTFPGAGHENYLRRYAPEWKQYTGQFLERYIGQ</sequence>
<comment type="caution">
    <text evidence="2">The sequence shown here is derived from an EMBL/GenBank/DDBJ whole genome shotgun (WGS) entry which is preliminary data.</text>
</comment>
<evidence type="ECO:0000313" key="2">
    <source>
        <dbReference type="EMBL" id="TCJ13238.1"/>
    </source>
</evidence>
<dbReference type="Gene3D" id="3.40.50.1820">
    <property type="entry name" value="alpha/beta hydrolase"/>
    <property type="match status" value="1"/>
</dbReference>
<feature type="domain" description="Serine aminopeptidase S33" evidence="1">
    <location>
        <begin position="95"/>
        <end position="206"/>
    </location>
</feature>
<dbReference type="RefSeq" id="WP_131449868.1">
    <property type="nucleotide sequence ID" value="NZ_SJZI01000046.1"/>
</dbReference>
<proteinExistence type="predicted"/>
<keyword evidence="2" id="KW-0378">Hydrolase</keyword>
<keyword evidence="3" id="KW-1185">Reference proteome</keyword>
<reference evidence="2 3" key="1">
    <citation type="submission" date="2019-03" db="EMBL/GenBank/DDBJ databases">
        <authorList>
            <person name="Kim M.K.M."/>
        </authorList>
    </citation>
    <scope>NUCLEOTIDE SEQUENCE [LARGE SCALE GENOMIC DNA]</scope>
    <source>
        <strain evidence="2 3">17J68-12</strain>
    </source>
</reference>
<evidence type="ECO:0000313" key="3">
    <source>
        <dbReference type="Proteomes" id="UP000295334"/>
    </source>
</evidence>
<evidence type="ECO:0000259" key="1">
    <source>
        <dbReference type="Pfam" id="PF12146"/>
    </source>
</evidence>
<dbReference type="PANTHER" id="PTHR43358:SF4">
    <property type="entry name" value="ALPHA_BETA HYDROLASE FOLD-1 DOMAIN-CONTAINING PROTEIN"/>
    <property type="match status" value="1"/>
</dbReference>
<dbReference type="Pfam" id="PF12146">
    <property type="entry name" value="Hydrolase_4"/>
    <property type="match status" value="1"/>
</dbReference>
<dbReference type="PANTHER" id="PTHR43358">
    <property type="entry name" value="ALPHA/BETA-HYDROLASE"/>
    <property type="match status" value="1"/>
</dbReference>
<dbReference type="InterPro" id="IPR029058">
    <property type="entry name" value="AB_hydrolase_fold"/>
</dbReference>
<accession>A0A4R1B8E1</accession>
<dbReference type="SUPFAM" id="SSF53474">
    <property type="entry name" value="alpha/beta-Hydrolases"/>
    <property type="match status" value="1"/>
</dbReference>
<dbReference type="InterPro" id="IPR052920">
    <property type="entry name" value="DNA-binding_regulatory"/>
</dbReference>
<dbReference type="AlphaFoldDB" id="A0A4R1B8E1"/>